<dbReference type="PROSITE" id="PS51257">
    <property type="entry name" value="PROKAR_LIPOPROTEIN"/>
    <property type="match status" value="1"/>
</dbReference>
<sequence length="214" mass="23022">MQSLMRNDMRLGRAFVRRSMLLLSLALSVGACSHVPVSSLPQLASLDLDTADLSVLRAAVRAPKEIAPVPGGAFVSMSYWRQGEEGRKTTVQASLEVEADPRALAALKEEEREGQRITVFRLTDEGRRKLEAARSEMLALKSDELAKGRRLHGSLAVSAEGCVRGALPAGPLLLSTYLRLKPGGNFVPLIRDVDLRSLLAQAGSDETAMKACAG</sequence>
<reference evidence="2 3" key="1">
    <citation type="submission" date="2007-07" db="EMBL/GenBank/DDBJ databases">
        <title>Complete sequence of chromosome of Xanthobacter autotrophicus Py2.</title>
        <authorList>
            <consortium name="US DOE Joint Genome Institute"/>
            <person name="Copeland A."/>
            <person name="Lucas S."/>
            <person name="Lapidus A."/>
            <person name="Barry K."/>
            <person name="Glavina del Rio T."/>
            <person name="Hammon N."/>
            <person name="Israni S."/>
            <person name="Dalin E."/>
            <person name="Tice H."/>
            <person name="Pitluck S."/>
            <person name="Sims D."/>
            <person name="Brettin T."/>
            <person name="Bruce D."/>
            <person name="Detter J.C."/>
            <person name="Han C."/>
            <person name="Tapia R."/>
            <person name="Brainard J."/>
            <person name="Schmutz J."/>
            <person name="Larimer F."/>
            <person name="Land M."/>
            <person name="Hauser L."/>
            <person name="Kyrpides N."/>
            <person name="Kim E."/>
            <person name="Ensigns S.A."/>
            <person name="Richardson P."/>
        </authorList>
    </citation>
    <scope>NUCLEOTIDE SEQUENCE [LARGE SCALE GENOMIC DNA]</scope>
    <source>
        <strain evidence="3">ATCC BAA-1158 / Py2</strain>
    </source>
</reference>
<protein>
    <recommendedName>
        <fullName evidence="4">Lipoprotein</fullName>
    </recommendedName>
</protein>
<evidence type="ECO:0000313" key="3">
    <source>
        <dbReference type="Proteomes" id="UP000002417"/>
    </source>
</evidence>
<dbReference type="KEGG" id="xau:Xaut_0316"/>
<accession>A7IC31</accession>
<evidence type="ECO:0000256" key="1">
    <source>
        <dbReference type="SAM" id="SignalP"/>
    </source>
</evidence>
<feature type="signal peptide" evidence="1">
    <location>
        <begin position="1"/>
        <end position="33"/>
    </location>
</feature>
<dbReference type="STRING" id="78245.Xaut_0316"/>
<evidence type="ECO:0008006" key="4">
    <source>
        <dbReference type="Google" id="ProtNLM"/>
    </source>
</evidence>
<evidence type="ECO:0000313" key="2">
    <source>
        <dbReference type="EMBL" id="ABS65574.1"/>
    </source>
</evidence>
<proteinExistence type="predicted"/>
<keyword evidence="3" id="KW-1185">Reference proteome</keyword>
<feature type="chain" id="PRO_5002710022" description="Lipoprotein" evidence="1">
    <location>
        <begin position="34"/>
        <end position="214"/>
    </location>
</feature>
<organism evidence="2 3">
    <name type="scientific">Xanthobacter autotrophicus (strain ATCC BAA-1158 / Py2)</name>
    <dbReference type="NCBI Taxonomy" id="78245"/>
    <lineage>
        <taxon>Bacteria</taxon>
        <taxon>Pseudomonadati</taxon>
        <taxon>Pseudomonadota</taxon>
        <taxon>Alphaproteobacteria</taxon>
        <taxon>Hyphomicrobiales</taxon>
        <taxon>Xanthobacteraceae</taxon>
        <taxon>Xanthobacter</taxon>
    </lineage>
</organism>
<dbReference type="eggNOG" id="ENOG5032RM6">
    <property type="taxonomic scope" value="Bacteria"/>
</dbReference>
<dbReference type="HOGENOM" id="CLU_109320_0_0_5"/>
<dbReference type="Proteomes" id="UP000002417">
    <property type="component" value="Chromosome"/>
</dbReference>
<dbReference type="AlphaFoldDB" id="A7IC31"/>
<dbReference type="EMBL" id="CP000781">
    <property type="protein sequence ID" value="ABS65574.1"/>
    <property type="molecule type" value="Genomic_DNA"/>
</dbReference>
<name>A7IC31_XANP2</name>
<gene>
    <name evidence="2" type="ordered locus">Xaut_0316</name>
</gene>
<keyword evidence="1" id="KW-0732">Signal</keyword>